<gene>
    <name evidence="9" type="primary">LOC18589050</name>
</gene>
<dbReference type="KEGG" id="tcc:18589050"/>
<dbReference type="RefSeq" id="XP_017985264.1">
    <property type="nucleotide sequence ID" value="XM_018129775.1"/>
</dbReference>
<accession>A0AB32X127</accession>
<dbReference type="GO" id="GO:0004190">
    <property type="term" value="F:aspartic-type endopeptidase activity"/>
    <property type="evidence" value="ECO:0007669"/>
    <property type="project" value="UniProtKB-KW"/>
</dbReference>
<dbReference type="PANTHER" id="PTHR47967:SF14">
    <property type="entry name" value="EUKARYOTIC ASPARTYL PROTEASE FAMILY PROTEIN"/>
    <property type="match status" value="1"/>
</dbReference>
<feature type="domain" description="Peptidase A1" evidence="7">
    <location>
        <begin position="82"/>
        <end position="418"/>
    </location>
</feature>
<dbReference type="InterPro" id="IPR034161">
    <property type="entry name" value="Pepsin-like_plant"/>
</dbReference>
<evidence type="ECO:0000256" key="2">
    <source>
        <dbReference type="ARBA" id="ARBA00022670"/>
    </source>
</evidence>
<evidence type="ECO:0000313" key="8">
    <source>
        <dbReference type="Proteomes" id="UP000694886"/>
    </source>
</evidence>
<dbReference type="AlphaFoldDB" id="A0AB32X127"/>
<feature type="chain" id="PRO_5044263351" evidence="6">
    <location>
        <begin position="24"/>
        <end position="427"/>
    </location>
</feature>
<evidence type="ECO:0000259" key="7">
    <source>
        <dbReference type="PROSITE" id="PS51767"/>
    </source>
</evidence>
<dbReference type="Gene3D" id="2.40.70.10">
    <property type="entry name" value="Acid Proteases"/>
    <property type="match status" value="2"/>
</dbReference>
<protein>
    <submittedName>
        <fullName evidence="9">Aspartic proteinase CDR1</fullName>
    </submittedName>
</protein>
<keyword evidence="2" id="KW-0645">Protease</keyword>
<keyword evidence="6" id="KW-0732">Signal</keyword>
<evidence type="ECO:0000256" key="5">
    <source>
        <dbReference type="ARBA" id="ARBA00023180"/>
    </source>
</evidence>
<dbReference type="Pfam" id="PF14541">
    <property type="entry name" value="TAXi_C"/>
    <property type="match status" value="1"/>
</dbReference>
<dbReference type="GeneID" id="18589050"/>
<dbReference type="InterPro" id="IPR032799">
    <property type="entry name" value="TAXi_C"/>
</dbReference>
<dbReference type="Proteomes" id="UP000694886">
    <property type="component" value="Unplaced"/>
</dbReference>
<evidence type="ECO:0000256" key="6">
    <source>
        <dbReference type="SAM" id="SignalP"/>
    </source>
</evidence>
<evidence type="ECO:0000313" key="9">
    <source>
        <dbReference type="RefSeq" id="XP_017985264.1"/>
    </source>
</evidence>
<organism evidence="8 9">
    <name type="scientific">Theobroma cacao</name>
    <name type="common">Cacao</name>
    <name type="synonym">Cocoa</name>
    <dbReference type="NCBI Taxonomy" id="3641"/>
    <lineage>
        <taxon>Eukaryota</taxon>
        <taxon>Viridiplantae</taxon>
        <taxon>Streptophyta</taxon>
        <taxon>Embryophyta</taxon>
        <taxon>Tracheophyta</taxon>
        <taxon>Spermatophyta</taxon>
        <taxon>Magnoliopsida</taxon>
        <taxon>eudicotyledons</taxon>
        <taxon>Gunneridae</taxon>
        <taxon>Pentapetalae</taxon>
        <taxon>rosids</taxon>
        <taxon>malvids</taxon>
        <taxon>Malvales</taxon>
        <taxon>Malvaceae</taxon>
        <taxon>Byttnerioideae</taxon>
        <taxon>Theobroma</taxon>
    </lineage>
</organism>
<sequence>MAQIQSLFLAFTILSLSGPIILAVPSDPRRLVVNLIHQDTIHSPFHGKSEDLATRLERTLQIRRTLPTTDIQADLVPIQNLFFVNFSIGQPPVPQLALMDTGSSLLWLQCQPCHRCSYQNSPIYDSRSSSTYTMLPCSSKYCTYSQPLNCTSSIPCFYNQQYVKGVGSMGNLAQEQLSFRTFDDGLVVVHDVIFGCGFSNGDLQGNKQMNGVFGLGFEPVSLATRLAKFSYCIGNVIDPSYIHNKLFLGDGAGVEGDSTPLKAIDGQYHVLLEGISVGEKKLPIDPNVFEWKGVNTGVIIDSGSVSTWLVKEAYDAIVKEVKSLLDPWLTETFTQKDHVCYRGTINQDLEGFPTMTFLFVGGAELVLDTTSLFFQIKPDEFCLLVRQMIDSDQSVIGLMAQQNYNVAYDINGKKLSFQRIDCELLAD</sequence>
<dbReference type="InterPro" id="IPR021109">
    <property type="entry name" value="Peptidase_aspartic_dom_sf"/>
</dbReference>
<keyword evidence="3" id="KW-0064">Aspartyl protease</keyword>
<reference evidence="9" key="1">
    <citation type="submission" date="2025-08" db="UniProtKB">
        <authorList>
            <consortium name="RefSeq"/>
        </authorList>
    </citation>
    <scope>IDENTIFICATION</scope>
</reference>
<dbReference type="InterPro" id="IPR033121">
    <property type="entry name" value="PEPTIDASE_A1"/>
</dbReference>
<evidence type="ECO:0000256" key="3">
    <source>
        <dbReference type="ARBA" id="ARBA00022750"/>
    </source>
</evidence>
<evidence type="ECO:0000256" key="4">
    <source>
        <dbReference type="ARBA" id="ARBA00022801"/>
    </source>
</evidence>
<dbReference type="SUPFAM" id="SSF50630">
    <property type="entry name" value="Acid proteases"/>
    <property type="match status" value="1"/>
</dbReference>
<keyword evidence="4" id="KW-0378">Hydrolase</keyword>
<dbReference type="GO" id="GO:0006508">
    <property type="term" value="P:proteolysis"/>
    <property type="evidence" value="ECO:0007669"/>
    <property type="project" value="UniProtKB-KW"/>
</dbReference>
<dbReference type="InterPro" id="IPR032861">
    <property type="entry name" value="TAXi_N"/>
</dbReference>
<dbReference type="FunFam" id="2.40.70.10:FF:000033">
    <property type="entry name" value="Aspartyl protease family protein"/>
    <property type="match status" value="1"/>
</dbReference>
<feature type="signal peptide" evidence="6">
    <location>
        <begin position="1"/>
        <end position="23"/>
    </location>
</feature>
<keyword evidence="5" id="KW-0325">Glycoprotein</keyword>
<dbReference type="PROSITE" id="PS51767">
    <property type="entry name" value="PEPTIDASE_A1"/>
    <property type="match status" value="1"/>
</dbReference>
<proteinExistence type="inferred from homology"/>
<dbReference type="PANTHER" id="PTHR47967">
    <property type="entry name" value="OS07G0603500 PROTEIN-RELATED"/>
    <property type="match status" value="1"/>
</dbReference>
<dbReference type="Pfam" id="PF14543">
    <property type="entry name" value="TAXi_N"/>
    <property type="match status" value="1"/>
</dbReference>
<comment type="similarity">
    <text evidence="1">Belongs to the peptidase A1 family.</text>
</comment>
<evidence type="ECO:0000256" key="1">
    <source>
        <dbReference type="ARBA" id="ARBA00007447"/>
    </source>
</evidence>
<dbReference type="CDD" id="cd05476">
    <property type="entry name" value="pepsin_A_like_plant"/>
    <property type="match status" value="1"/>
</dbReference>
<name>A0AB32X127_THECC</name>
<dbReference type="InterPro" id="IPR051708">
    <property type="entry name" value="Plant_Aspart_Prot_A1"/>
</dbReference>